<dbReference type="AlphaFoldDB" id="A0A1R2CKY8"/>
<sequence length="198" mass="22531">MEEMETLNGSCSVEITGDKLIDLTTVTSLKSSLTSIFRSSLPKPKLTKASSVSIIRIERDALKSNMYKKSSMGFSEEFSTELNEDDIDEYCERKSVANFQKNYLEMGQWPEVPVPKFQAFKAKYRNMKQKLKDCKADKEKAQILVKKYEAGEIPCNNCEVLKEKNSKTKIALEEAVQLSNLLLKELKRMEAGNDSLSY</sequence>
<dbReference type="Proteomes" id="UP000187209">
    <property type="component" value="Unassembled WGS sequence"/>
</dbReference>
<dbReference type="OrthoDB" id="322679at2759"/>
<evidence type="ECO:0000313" key="3">
    <source>
        <dbReference type="Proteomes" id="UP000187209"/>
    </source>
</evidence>
<protein>
    <submittedName>
        <fullName evidence="2">Uncharacterized protein</fullName>
    </submittedName>
</protein>
<evidence type="ECO:0000256" key="1">
    <source>
        <dbReference type="SAM" id="Coils"/>
    </source>
</evidence>
<keyword evidence="3" id="KW-1185">Reference proteome</keyword>
<organism evidence="2 3">
    <name type="scientific">Stentor coeruleus</name>
    <dbReference type="NCBI Taxonomy" id="5963"/>
    <lineage>
        <taxon>Eukaryota</taxon>
        <taxon>Sar</taxon>
        <taxon>Alveolata</taxon>
        <taxon>Ciliophora</taxon>
        <taxon>Postciliodesmatophora</taxon>
        <taxon>Heterotrichea</taxon>
        <taxon>Heterotrichida</taxon>
        <taxon>Stentoridae</taxon>
        <taxon>Stentor</taxon>
    </lineage>
</organism>
<name>A0A1R2CKY8_9CILI</name>
<comment type="caution">
    <text evidence="2">The sequence shown here is derived from an EMBL/GenBank/DDBJ whole genome shotgun (WGS) entry which is preliminary data.</text>
</comment>
<dbReference type="EMBL" id="MPUH01000120">
    <property type="protein sequence ID" value="OMJ89667.1"/>
    <property type="molecule type" value="Genomic_DNA"/>
</dbReference>
<gene>
    <name evidence="2" type="ORF">SteCoe_8119</name>
</gene>
<reference evidence="2 3" key="1">
    <citation type="submission" date="2016-11" db="EMBL/GenBank/DDBJ databases">
        <title>The macronuclear genome of Stentor coeruleus: a giant cell with tiny introns.</title>
        <authorList>
            <person name="Slabodnick M."/>
            <person name="Ruby J.G."/>
            <person name="Reiff S.B."/>
            <person name="Swart E.C."/>
            <person name="Gosai S."/>
            <person name="Prabakaran S."/>
            <person name="Witkowska E."/>
            <person name="Larue G.E."/>
            <person name="Fisher S."/>
            <person name="Freeman R.M."/>
            <person name="Gunawardena J."/>
            <person name="Chu W."/>
            <person name="Stover N.A."/>
            <person name="Gregory B.D."/>
            <person name="Nowacki M."/>
            <person name="Derisi J."/>
            <person name="Roy S.W."/>
            <person name="Marshall W.F."/>
            <person name="Sood P."/>
        </authorList>
    </citation>
    <scope>NUCLEOTIDE SEQUENCE [LARGE SCALE GENOMIC DNA]</scope>
    <source>
        <strain evidence="2">WM001</strain>
    </source>
</reference>
<accession>A0A1R2CKY8</accession>
<proteinExistence type="predicted"/>
<keyword evidence="1" id="KW-0175">Coiled coil</keyword>
<evidence type="ECO:0000313" key="2">
    <source>
        <dbReference type="EMBL" id="OMJ89667.1"/>
    </source>
</evidence>
<feature type="coiled-coil region" evidence="1">
    <location>
        <begin position="117"/>
        <end position="144"/>
    </location>
</feature>